<keyword evidence="1" id="KW-0472">Membrane</keyword>
<evidence type="ECO:0000313" key="3">
    <source>
        <dbReference type="Proteomes" id="UP001152622"/>
    </source>
</evidence>
<organism evidence="2 3">
    <name type="scientific">Synaphobranchus kaupii</name>
    <name type="common">Kaup's arrowtooth eel</name>
    <dbReference type="NCBI Taxonomy" id="118154"/>
    <lineage>
        <taxon>Eukaryota</taxon>
        <taxon>Metazoa</taxon>
        <taxon>Chordata</taxon>
        <taxon>Craniata</taxon>
        <taxon>Vertebrata</taxon>
        <taxon>Euteleostomi</taxon>
        <taxon>Actinopterygii</taxon>
        <taxon>Neopterygii</taxon>
        <taxon>Teleostei</taxon>
        <taxon>Anguilliformes</taxon>
        <taxon>Synaphobranchidae</taxon>
        <taxon>Synaphobranchus</taxon>
    </lineage>
</organism>
<name>A0A9Q1G172_SYNKA</name>
<comment type="caution">
    <text evidence="2">The sequence shown here is derived from an EMBL/GenBank/DDBJ whole genome shotgun (WGS) entry which is preliminary data.</text>
</comment>
<protein>
    <submittedName>
        <fullName evidence="2">Uncharacterized protein</fullName>
    </submittedName>
</protein>
<proteinExistence type="predicted"/>
<gene>
    <name evidence="2" type="ORF">SKAU_G00041140</name>
</gene>
<accession>A0A9Q1G172</accession>
<reference evidence="2" key="1">
    <citation type="journal article" date="2023" name="Science">
        <title>Genome structures resolve the early diversification of teleost fishes.</title>
        <authorList>
            <person name="Parey E."/>
            <person name="Louis A."/>
            <person name="Montfort J."/>
            <person name="Bouchez O."/>
            <person name="Roques C."/>
            <person name="Iampietro C."/>
            <person name="Lluch J."/>
            <person name="Castinel A."/>
            <person name="Donnadieu C."/>
            <person name="Desvignes T."/>
            <person name="Floi Bucao C."/>
            <person name="Jouanno E."/>
            <person name="Wen M."/>
            <person name="Mejri S."/>
            <person name="Dirks R."/>
            <person name="Jansen H."/>
            <person name="Henkel C."/>
            <person name="Chen W.J."/>
            <person name="Zahm M."/>
            <person name="Cabau C."/>
            <person name="Klopp C."/>
            <person name="Thompson A.W."/>
            <person name="Robinson-Rechavi M."/>
            <person name="Braasch I."/>
            <person name="Lecointre G."/>
            <person name="Bobe J."/>
            <person name="Postlethwait J.H."/>
            <person name="Berthelot C."/>
            <person name="Roest Crollius H."/>
            <person name="Guiguen Y."/>
        </authorList>
    </citation>
    <scope>NUCLEOTIDE SEQUENCE</scope>
    <source>
        <strain evidence="2">WJC10195</strain>
    </source>
</reference>
<evidence type="ECO:0000256" key="1">
    <source>
        <dbReference type="SAM" id="Phobius"/>
    </source>
</evidence>
<keyword evidence="3" id="KW-1185">Reference proteome</keyword>
<sequence length="97" mass="10728">MRRIEDSARVFRGSLCTRRRSLENGSCLLGFHAGIIAWYKVLVLLMICKVAYLKSGIPEDNSVDEVGNPPARIGGYPTHRIPTVCSELLWPARTGGN</sequence>
<keyword evidence="1" id="KW-0812">Transmembrane</keyword>
<dbReference type="AlphaFoldDB" id="A0A9Q1G172"/>
<dbReference type="EMBL" id="JAINUF010000002">
    <property type="protein sequence ID" value="KAJ8373534.1"/>
    <property type="molecule type" value="Genomic_DNA"/>
</dbReference>
<dbReference type="Proteomes" id="UP001152622">
    <property type="component" value="Chromosome 2"/>
</dbReference>
<keyword evidence="1" id="KW-1133">Transmembrane helix</keyword>
<feature type="transmembrane region" description="Helical" evidence="1">
    <location>
        <begin position="28"/>
        <end position="52"/>
    </location>
</feature>
<evidence type="ECO:0000313" key="2">
    <source>
        <dbReference type="EMBL" id="KAJ8373534.1"/>
    </source>
</evidence>